<dbReference type="InterPro" id="IPR037120">
    <property type="entry name" value="Haem_peroxidase_sf_animal"/>
</dbReference>
<organism evidence="6 7">
    <name type="scientific">Seiridium unicorne</name>
    <dbReference type="NCBI Taxonomy" id="138068"/>
    <lineage>
        <taxon>Eukaryota</taxon>
        <taxon>Fungi</taxon>
        <taxon>Dikarya</taxon>
        <taxon>Ascomycota</taxon>
        <taxon>Pezizomycotina</taxon>
        <taxon>Sordariomycetes</taxon>
        <taxon>Xylariomycetidae</taxon>
        <taxon>Amphisphaeriales</taxon>
        <taxon>Sporocadaceae</taxon>
        <taxon>Seiridium</taxon>
    </lineage>
</organism>
<dbReference type="Proteomes" id="UP001408356">
    <property type="component" value="Unassembled WGS sequence"/>
</dbReference>
<evidence type="ECO:0000256" key="3">
    <source>
        <dbReference type="ARBA" id="ARBA00023002"/>
    </source>
</evidence>
<gene>
    <name evidence="6" type="ORF">SUNI508_10505</name>
</gene>
<comment type="caution">
    <text evidence="6">The sequence shown here is derived from an EMBL/GenBank/DDBJ whole genome shotgun (WGS) entry which is preliminary data.</text>
</comment>
<dbReference type="InterPro" id="IPR050783">
    <property type="entry name" value="Oxylipin_biosynth_metab"/>
</dbReference>
<dbReference type="CDD" id="cd09817">
    <property type="entry name" value="linoleate_diol_synthase_like"/>
    <property type="match status" value="1"/>
</dbReference>
<evidence type="ECO:0000256" key="2">
    <source>
        <dbReference type="ARBA" id="ARBA00022964"/>
    </source>
</evidence>
<dbReference type="PROSITE" id="PS50292">
    <property type="entry name" value="PEROXIDASE_3"/>
    <property type="match status" value="1"/>
</dbReference>
<accession>A0ABR2UMF8</accession>
<dbReference type="EMBL" id="JARVKF010000416">
    <property type="protein sequence ID" value="KAK9415481.1"/>
    <property type="molecule type" value="Genomic_DNA"/>
</dbReference>
<feature type="compositionally biased region" description="Polar residues" evidence="5">
    <location>
        <begin position="1"/>
        <end position="19"/>
    </location>
</feature>
<evidence type="ECO:0000256" key="4">
    <source>
        <dbReference type="ARBA" id="ARBA00023004"/>
    </source>
</evidence>
<dbReference type="InterPro" id="IPR034812">
    <property type="entry name" value="Ppo-like_N"/>
</dbReference>
<dbReference type="SUPFAM" id="SSF48113">
    <property type="entry name" value="Heme-dependent peroxidases"/>
    <property type="match status" value="1"/>
</dbReference>
<keyword evidence="2" id="KW-0223">Dioxygenase</keyword>
<evidence type="ECO:0000256" key="5">
    <source>
        <dbReference type="SAM" id="MobiDB-lite"/>
    </source>
</evidence>
<feature type="region of interest" description="Disordered" evidence="5">
    <location>
        <begin position="1"/>
        <end position="30"/>
    </location>
</feature>
<evidence type="ECO:0000313" key="6">
    <source>
        <dbReference type="EMBL" id="KAK9415481.1"/>
    </source>
</evidence>
<keyword evidence="7" id="KW-1185">Reference proteome</keyword>
<keyword evidence="4" id="KW-0408">Iron</keyword>
<dbReference type="InterPro" id="IPR019791">
    <property type="entry name" value="Haem_peroxidase_animal"/>
</dbReference>
<evidence type="ECO:0000313" key="7">
    <source>
        <dbReference type="Proteomes" id="UP001408356"/>
    </source>
</evidence>
<dbReference type="PANTHER" id="PTHR11903:SF13">
    <property type="entry name" value="LINOLEATE 10R-LIPOXYGENASE"/>
    <property type="match status" value="1"/>
</dbReference>
<reference evidence="6 7" key="1">
    <citation type="journal article" date="2024" name="J. Plant Pathol.">
        <title>Sequence and assembly of the genome of Seiridium unicorne, isolate CBS 538.82, causal agent of cypress canker disease.</title>
        <authorList>
            <person name="Scali E."/>
            <person name="Rocca G.D."/>
            <person name="Danti R."/>
            <person name="Garbelotto M."/>
            <person name="Barberini S."/>
            <person name="Baroncelli R."/>
            <person name="Emiliani G."/>
        </authorList>
    </citation>
    <scope>NUCLEOTIDE SEQUENCE [LARGE SCALE GENOMIC DNA]</scope>
    <source>
        <strain evidence="6 7">BM-138-508</strain>
    </source>
</reference>
<dbReference type="InterPro" id="IPR010255">
    <property type="entry name" value="Haem_peroxidase_sf"/>
</dbReference>
<name>A0ABR2UMF8_9PEZI</name>
<sequence length="1428" mass="162187">MSSNTTQLLSTGRTNGSVNGSTSTGTKSESEELRILNQQLKDALYLSKFHGDPLLGDKIKTQTSYFEDFRNIFSFQNASALSQLAGKLLAGKGPDMHSGAQVVASLATNSKLRAMVVENGVKTKYERMLHPPLTYLGDAFKYRQADGKFNSALHPHLGQAGAPYAKTVPSQTHPLGALPDPGDIFDRLMARDDKGRQSASGLSSMLVYHATIIIHDIFRTNDKDKNISDTSSYLDLSPLYGFTDAMQRKVRDDKYKLGLLKPDTFAEDRLLRQPPGVCIMLVMYNRYHNYAATQLRRINENNRFAVPEKYALPKAAAAAKLFVRRLSAEQYKQSLDLLSLGEDNLLSTTTDQEYEQFKTLLDTYSKKWKSYEASGPIEEPTTKDSNSQKEYDDYISFQKLEKRLKTLATNAKAGSLILEALALKKDVTEDDKKKIIEESKAVASKSVSDFEKAHVDAWNKLDDDLFNTARLITCGMYIQVSIHDYLRALMGFHQFDTTFTLDPRVAEDHKNVSRGLGNQVTIEFNLLYRFHCAISLRDEVYTESFLKELKAFRQFDWRSQDPTKQGQEWSPKDITLEQFAALTRGPSEPMEPWNQEFGLLLDPKYSFKRNKDTQLFDDQQMIDELLRSMDEPISNFGPRNVPKCLKPVEILGILQARKWEIGTLNDFREFFQMKRHETFESITKHPEVQTALRDLYEHPDKVEFYPGIFCESGADLNADPGPSDLDSALWAAIFSDAITLVRSDRFYTVDWNTNSLTSWGMKEVTPDNDNLKSSVFHRLIQRAFPEWFPYDSVRFFHPFYTSEQNATYAKQQGYEKTFKMEKTVVKNDRDQDIKIWDNPSKPIKPIYLKDIAKINAVLTDQSDKLVHPARLRLKDMPLKVAEILKPRKDGFQAKVQSPIKTDDSALTKYFVDLMRDIIKREFIVMDKSNPARPIYQIDITRDVAIPVVTRYVAELLGFADKVRSDTNTNAKYSENEIYQHITNCQMYLSYNVDETKLIRRRKAFISSMDFLYELTKNGHIRDVSLWGRFLGALWPFGSPPSAMKKLGLDIAREVLNSEGDSGRSAAILLLIGLDSAYQAVVAFTSVLNLFIRELYKEAEKDNEDRKASTWQQLQTLAFDDSEKALSTISAMVLKAQKSSVRLPIVRKAVQDCKFPNDANPLFEIRKGQTVICDLYAAEANSKLKSDDETDYLSYQSTFTDKFASYHPKHIAALSLTAMIKTLAQMKNLRRSHHDQGHLKKIKLDASYEGYSNYMAPMRMQKIGYDVNKALEKDLPKQREEARGALAKATKDNDDDAIKAANDSLKAADQREKSLKELFSTKILRPATDTYMTPEWDEMVPFPTTWKVRFDGFGPSDYGGENLTMLQRAPMPDDQPPWYQPNGPSHVGGSFATWNHLETKALPDLAASAAQHKDHLVSTGCGLPHVAAA</sequence>
<evidence type="ECO:0000256" key="1">
    <source>
        <dbReference type="ARBA" id="ARBA00022723"/>
    </source>
</evidence>
<keyword evidence="3" id="KW-0560">Oxidoreductase</keyword>
<dbReference type="PANTHER" id="PTHR11903">
    <property type="entry name" value="PROSTAGLANDIN G/H SYNTHASE"/>
    <property type="match status" value="1"/>
</dbReference>
<dbReference type="Pfam" id="PF03098">
    <property type="entry name" value="An_peroxidase"/>
    <property type="match status" value="2"/>
</dbReference>
<dbReference type="Gene3D" id="1.10.640.10">
    <property type="entry name" value="Haem peroxidase domain superfamily, animal type"/>
    <property type="match status" value="2"/>
</dbReference>
<protein>
    <submittedName>
        <fullName evidence="6">Linoleate diol synthase</fullName>
    </submittedName>
</protein>
<proteinExistence type="predicted"/>
<keyword evidence="1" id="KW-0479">Metal-binding</keyword>